<dbReference type="Gene3D" id="3.40.1350.10">
    <property type="match status" value="1"/>
</dbReference>
<dbReference type="SUPFAM" id="SSF52980">
    <property type="entry name" value="Restriction endonuclease-like"/>
    <property type="match status" value="1"/>
</dbReference>
<dbReference type="KEGG" id="cvt:B843_08445"/>
<dbReference type="STRING" id="1224164.B843_08445"/>
<dbReference type="Proteomes" id="UP000019222">
    <property type="component" value="Chromosome"/>
</dbReference>
<evidence type="ECO:0000313" key="2">
    <source>
        <dbReference type="EMBL" id="AHI23074.1"/>
    </source>
</evidence>
<evidence type="ECO:0000313" key="3">
    <source>
        <dbReference type="Proteomes" id="UP000019222"/>
    </source>
</evidence>
<dbReference type="Pfam" id="PF02021">
    <property type="entry name" value="UPF0102"/>
    <property type="match status" value="1"/>
</dbReference>
<reference evidence="2 3" key="1">
    <citation type="submission" date="2013-02" db="EMBL/GenBank/DDBJ databases">
        <title>The complete genome sequence of Corynebacterium vitaeruminis DSM 20294.</title>
        <authorList>
            <person name="Ruckert C."/>
            <person name="Albersmeier A."/>
            <person name="Kalinowski J."/>
        </authorList>
    </citation>
    <scope>NUCLEOTIDE SEQUENCE [LARGE SCALE GENOMIC DNA]</scope>
    <source>
        <strain evidence="3">ATCC 10234</strain>
    </source>
</reference>
<dbReference type="HOGENOM" id="CLU_115353_2_2_11"/>
<evidence type="ECO:0000256" key="1">
    <source>
        <dbReference type="ARBA" id="ARBA00006738"/>
    </source>
</evidence>
<name>W5Y2C0_9CORY</name>
<keyword evidence="3" id="KW-1185">Reference proteome</keyword>
<sequence>MQHGYEIVERNVPFKEGEIDIIAEKDGELCFIEVKTRRTQAFGVEESVSPRKLRRLRLAAARWLEGRPWADVRFDVIGVLVAEGMPPQVRHTKGIDRGAR</sequence>
<proteinExistence type="inferred from homology"/>
<accession>W5Y2C0</accession>
<dbReference type="GO" id="GO:0003676">
    <property type="term" value="F:nucleic acid binding"/>
    <property type="evidence" value="ECO:0007669"/>
    <property type="project" value="InterPro"/>
</dbReference>
<dbReference type="PANTHER" id="PTHR34039">
    <property type="entry name" value="UPF0102 PROTEIN YRAN"/>
    <property type="match status" value="1"/>
</dbReference>
<dbReference type="InterPro" id="IPR011335">
    <property type="entry name" value="Restrct_endonuc-II-like"/>
</dbReference>
<dbReference type="InterPro" id="IPR011856">
    <property type="entry name" value="tRNA_endonuc-like_dom_sf"/>
</dbReference>
<dbReference type="RefSeq" id="WP_244877318.1">
    <property type="nucleotide sequence ID" value="NZ_CP004353.1"/>
</dbReference>
<organism evidence="2 3">
    <name type="scientific">Corynebacterium vitaeruminis DSM 20294</name>
    <dbReference type="NCBI Taxonomy" id="1224164"/>
    <lineage>
        <taxon>Bacteria</taxon>
        <taxon>Bacillati</taxon>
        <taxon>Actinomycetota</taxon>
        <taxon>Actinomycetes</taxon>
        <taxon>Mycobacteriales</taxon>
        <taxon>Corynebacteriaceae</taxon>
        <taxon>Corynebacterium</taxon>
    </lineage>
</organism>
<dbReference type="AlphaFoldDB" id="W5Y2C0"/>
<dbReference type="EMBL" id="CP004353">
    <property type="protein sequence ID" value="AHI23074.1"/>
    <property type="molecule type" value="Genomic_DNA"/>
</dbReference>
<dbReference type="InterPro" id="IPR003509">
    <property type="entry name" value="UPF0102_YraN-like"/>
</dbReference>
<protein>
    <submittedName>
        <fullName evidence="2">Uncharacterized protein</fullName>
    </submittedName>
</protein>
<dbReference type="PATRIC" id="fig|1224164.3.peg.1703"/>
<dbReference type="PANTHER" id="PTHR34039:SF1">
    <property type="entry name" value="UPF0102 PROTEIN YRAN"/>
    <property type="match status" value="1"/>
</dbReference>
<dbReference type="eggNOG" id="COG0792">
    <property type="taxonomic scope" value="Bacteria"/>
</dbReference>
<comment type="similarity">
    <text evidence="1">Belongs to the UPF0102 family.</text>
</comment>
<gene>
    <name evidence="2" type="ORF">B843_08445</name>
</gene>
<dbReference type="NCBIfam" id="NF009154">
    <property type="entry name" value="PRK12497.3-3"/>
    <property type="match status" value="1"/>
</dbReference>